<sequence length="166" mass="18642">MRRLVILSLTLILAAALASTGCARGKKPNAPPSGSMLSNLPFVYKMTVQQGNVITERMVNQIQLGMNREQVRFVLGTPLLSDMFHTDRWDYIYTIRRGHAPMETKRLTLWFEDDQLVSVEGFARPNPTEALAALEDETVIVEVPDWQDDRGIINRTLNAVGLETAD</sequence>
<evidence type="ECO:0000313" key="7">
    <source>
        <dbReference type="EMBL" id="MBK5931692.1"/>
    </source>
</evidence>
<dbReference type="PANTHER" id="PTHR37482:SF1">
    <property type="entry name" value="OUTER MEMBRANE PROTEIN ASSEMBLY FACTOR BAME"/>
    <property type="match status" value="1"/>
</dbReference>
<organism evidence="7 8">
    <name type="scientific">Halochromatium salexigens</name>
    <name type="common">Chromatium salexigens</name>
    <dbReference type="NCBI Taxonomy" id="49447"/>
    <lineage>
        <taxon>Bacteria</taxon>
        <taxon>Pseudomonadati</taxon>
        <taxon>Pseudomonadota</taxon>
        <taxon>Gammaproteobacteria</taxon>
        <taxon>Chromatiales</taxon>
        <taxon>Chromatiaceae</taxon>
        <taxon>Halochromatium</taxon>
    </lineage>
</organism>
<evidence type="ECO:0000256" key="3">
    <source>
        <dbReference type="ARBA" id="ARBA00023237"/>
    </source>
</evidence>
<reference evidence="7" key="2">
    <citation type="journal article" date="2020" name="Microorganisms">
        <title>Osmotic Adaptation and Compatible Solute Biosynthesis of Phototrophic Bacteria as Revealed from Genome Analyses.</title>
        <authorList>
            <person name="Imhoff J.F."/>
            <person name="Rahn T."/>
            <person name="Kunzel S."/>
            <person name="Keller A."/>
            <person name="Neulinger S.C."/>
        </authorList>
    </citation>
    <scope>NUCLEOTIDE SEQUENCE</scope>
    <source>
        <strain evidence="7">DSM 4395</strain>
    </source>
</reference>
<dbReference type="HAMAP" id="MF_00925">
    <property type="entry name" value="OM_assembly_BamE"/>
    <property type="match status" value="1"/>
</dbReference>
<dbReference type="GO" id="GO:1990063">
    <property type="term" value="C:Bam protein complex"/>
    <property type="evidence" value="ECO:0007669"/>
    <property type="project" value="TreeGrafter"/>
</dbReference>
<gene>
    <name evidence="4" type="primary">bamE</name>
    <name evidence="7" type="ORF">CCR82_14470</name>
</gene>
<dbReference type="EMBL" id="NHSF01000068">
    <property type="protein sequence ID" value="MBK5931692.1"/>
    <property type="molecule type" value="Genomic_DNA"/>
</dbReference>
<keyword evidence="8" id="KW-1185">Reference proteome</keyword>
<comment type="caution">
    <text evidence="7">The sequence shown here is derived from an EMBL/GenBank/DDBJ whole genome shotgun (WGS) entry which is preliminary data.</text>
</comment>
<dbReference type="Proteomes" id="UP001296967">
    <property type="component" value="Unassembled WGS sequence"/>
</dbReference>
<keyword evidence="7" id="KW-0946">Virion</keyword>
<comment type="subunit">
    <text evidence="4">Part of the Bam complex.</text>
</comment>
<dbReference type="PANTHER" id="PTHR37482">
    <property type="entry name" value="OUTER MEMBRANE PROTEIN ASSEMBLY FACTOR BAME"/>
    <property type="match status" value="1"/>
</dbReference>
<evidence type="ECO:0000313" key="8">
    <source>
        <dbReference type="Proteomes" id="UP001296967"/>
    </source>
</evidence>
<dbReference type="Gene3D" id="3.30.1450.10">
    <property type="match status" value="1"/>
</dbReference>
<dbReference type="AlphaFoldDB" id="A0AAJ0UHP2"/>
<feature type="signal peptide" evidence="5">
    <location>
        <begin position="1"/>
        <end position="23"/>
    </location>
</feature>
<dbReference type="Pfam" id="PF04355">
    <property type="entry name" value="BamE"/>
    <property type="match status" value="1"/>
</dbReference>
<keyword evidence="1 4" id="KW-0732">Signal</keyword>
<protein>
    <recommendedName>
        <fullName evidence="4">Outer membrane protein assembly factor BamE</fullName>
    </recommendedName>
</protein>
<keyword evidence="7" id="KW-0261">Viral envelope protein</keyword>
<keyword evidence="4" id="KW-0564">Palmitate</keyword>
<comment type="similarity">
    <text evidence="4">Belongs to the BamE family.</text>
</comment>
<reference evidence="7" key="1">
    <citation type="submission" date="2017-05" db="EMBL/GenBank/DDBJ databases">
        <authorList>
            <person name="Imhoff J.F."/>
            <person name="Rahn T."/>
            <person name="Kuenzel S."/>
            <person name="Neulinger S.C."/>
        </authorList>
    </citation>
    <scope>NUCLEOTIDE SEQUENCE</scope>
    <source>
        <strain evidence="7">DSM 4395</strain>
    </source>
</reference>
<keyword evidence="2 4" id="KW-0472">Membrane</keyword>
<dbReference type="GO" id="GO:0051205">
    <property type="term" value="P:protein insertion into membrane"/>
    <property type="evidence" value="ECO:0007669"/>
    <property type="project" value="UniProtKB-UniRule"/>
</dbReference>
<evidence type="ECO:0000256" key="2">
    <source>
        <dbReference type="ARBA" id="ARBA00023136"/>
    </source>
</evidence>
<dbReference type="GO" id="GO:0030674">
    <property type="term" value="F:protein-macromolecule adaptor activity"/>
    <property type="evidence" value="ECO:0007669"/>
    <property type="project" value="TreeGrafter"/>
</dbReference>
<feature type="chain" id="PRO_5042488347" description="Outer membrane protein assembly factor BamE" evidence="5">
    <location>
        <begin position="24"/>
        <end position="166"/>
    </location>
</feature>
<proteinExistence type="inferred from homology"/>
<dbReference type="InterPro" id="IPR026592">
    <property type="entry name" value="BamE"/>
</dbReference>
<dbReference type="PROSITE" id="PS51257">
    <property type="entry name" value="PROKAR_LIPOPROTEIN"/>
    <property type="match status" value="1"/>
</dbReference>
<evidence type="ECO:0000256" key="4">
    <source>
        <dbReference type="HAMAP-Rule" id="MF_00925"/>
    </source>
</evidence>
<evidence type="ECO:0000256" key="1">
    <source>
        <dbReference type="ARBA" id="ARBA00022729"/>
    </source>
</evidence>
<accession>A0AAJ0UHP2</accession>
<evidence type="ECO:0000256" key="5">
    <source>
        <dbReference type="SAM" id="SignalP"/>
    </source>
</evidence>
<evidence type="ECO:0000259" key="6">
    <source>
        <dbReference type="Pfam" id="PF04355"/>
    </source>
</evidence>
<feature type="domain" description="Outer membrane protein assembly factor BamE" evidence="6">
    <location>
        <begin position="51"/>
        <end position="120"/>
    </location>
</feature>
<dbReference type="InterPro" id="IPR037873">
    <property type="entry name" value="BamE-like"/>
</dbReference>
<comment type="function">
    <text evidence="4">Part of the outer membrane protein assembly complex, which is involved in assembly and insertion of beta-barrel proteins into the outer membrane.</text>
</comment>
<keyword evidence="3 4" id="KW-0998">Cell outer membrane</keyword>
<dbReference type="InterPro" id="IPR007450">
    <property type="entry name" value="BamE_dom"/>
</dbReference>
<name>A0AAJ0UHP2_HALSE</name>
<dbReference type="GO" id="GO:0043165">
    <property type="term" value="P:Gram-negative-bacterium-type cell outer membrane assembly"/>
    <property type="evidence" value="ECO:0007669"/>
    <property type="project" value="UniProtKB-UniRule"/>
</dbReference>
<comment type="subcellular location">
    <subcellularLocation>
        <location evidence="4">Cell outer membrane</location>
        <topology evidence="4">Lipid-anchor</topology>
    </subcellularLocation>
</comment>
<keyword evidence="4" id="KW-0449">Lipoprotein</keyword>